<dbReference type="Gene3D" id="3.40.50.12780">
    <property type="entry name" value="N-terminal domain of ligase-like"/>
    <property type="match status" value="1"/>
</dbReference>
<dbReference type="InterPro" id="IPR053158">
    <property type="entry name" value="CapK_Type1_Caps_Biosynth"/>
</dbReference>
<dbReference type="SUPFAM" id="SSF56801">
    <property type="entry name" value="Acetyl-CoA synthetase-like"/>
    <property type="match status" value="1"/>
</dbReference>
<evidence type="ECO:0000313" key="3">
    <source>
        <dbReference type="Proteomes" id="UP000253769"/>
    </source>
</evidence>
<dbReference type="PANTHER" id="PTHR36932">
    <property type="entry name" value="CAPSULAR POLYSACCHARIDE BIOSYNTHESIS PROTEIN"/>
    <property type="match status" value="1"/>
</dbReference>
<dbReference type="GO" id="GO:0016874">
    <property type="term" value="F:ligase activity"/>
    <property type="evidence" value="ECO:0007669"/>
    <property type="project" value="UniProtKB-KW"/>
</dbReference>
<accession>A0A369WUJ8</accession>
<dbReference type="AlphaFoldDB" id="A0A369WUJ8"/>
<feature type="domain" description="AMP-dependent synthetase/ligase" evidence="1">
    <location>
        <begin position="188"/>
        <end position="316"/>
    </location>
</feature>
<dbReference type="Proteomes" id="UP000253769">
    <property type="component" value="Unassembled WGS sequence"/>
</dbReference>
<dbReference type="InterPro" id="IPR042099">
    <property type="entry name" value="ANL_N_sf"/>
</dbReference>
<evidence type="ECO:0000259" key="1">
    <source>
        <dbReference type="Pfam" id="PF00501"/>
    </source>
</evidence>
<sequence>MARSPSSSLYTQLVVSLLFPLHEKLKKHHSTHLLKQLEASQWLPVEALNSAQDHDLQKFIAHLYQHNPYYRDLMQQRQLTPDAISNIQDLIKLPFLTKSIIREHQQKLISRHSDPLLQYNTGGSSGEPLIFYMGMDRVSHDVAAKWRATRWWGVDIGDVEAVIWGSPIELNKQDRVKLWRDRLFRSHLIPAFELGKDNIERYLKKLVTLKPAMVFGYPSVIYLLVQQAQQQGIDLSRLGVKVVFTTSEMLYPHQRELIEQQFGAPVANGYGARDAGFIAHQCPQGSLHISSEHILVEIIDPQGKPLPAGETGEIVTTHLATTGFPFVRYRTGDMGRLATTPCSCGRTLPVLEEVSGRSTDFLTATDGAKVHALALIYVLREIDGMEQFKITQHSATKVTVLVMLQAPDSSLLKTISDRLKQRLGDDMEITITPCTQIPTSPNGKFRYVESHI</sequence>
<dbReference type="InterPro" id="IPR000873">
    <property type="entry name" value="AMP-dep_synth/lig_dom"/>
</dbReference>
<dbReference type="OrthoDB" id="580775at2"/>
<dbReference type="PANTHER" id="PTHR36932:SF1">
    <property type="entry name" value="CAPSULAR POLYSACCHARIDE BIOSYNTHESIS PROTEIN"/>
    <property type="match status" value="1"/>
</dbReference>
<name>A0A369WUJ8_9GAMM</name>
<dbReference type="EMBL" id="QQOH01000001">
    <property type="protein sequence ID" value="RDE24803.1"/>
    <property type="molecule type" value="Genomic_DNA"/>
</dbReference>
<keyword evidence="3" id="KW-1185">Reference proteome</keyword>
<reference evidence="2 3" key="1">
    <citation type="submission" date="2018-07" db="EMBL/GenBank/DDBJ databases">
        <title>Motiliproteus coralliicola sp. nov., a bacterium isolated from Coral.</title>
        <authorList>
            <person name="Wang G."/>
        </authorList>
    </citation>
    <scope>NUCLEOTIDE SEQUENCE [LARGE SCALE GENOMIC DNA]</scope>
    <source>
        <strain evidence="2 3">C34</strain>
    </source>
</reference>
<comment type="caution">
    <text evidence="2">The sequence shown here is derived from an EMBL/GenBank/DDBJ whole genome shotgun (WGS) entry which is preliminary data.</text>
</comment>
<protein>
    <submittedName>
        <fullName evidence="2">Phenylacetate--CoA ligase family protein</fullName>
    </submittedName>
</protein>
<dbReference type="Pfam" id="PF00501">
    <property type="entry name" value="AMP-binding"/>
    <property type="match status" value="1"/>
</dbReference>
<evidence type="ECO:0000313" key="2">
    <source>
        <dbReference type="EMBL" id="RDE24803.1"/>
    </source>
</evidence>
<organism evidence="2 3">
    <name type="scientific">Motiliproteus coralliicola</name>
    <dbReference type="NCBI Taxonomy" id="2283196"/>
    <lineage>
        <taxon>Bacteria</taxon>
        <taxon>Pseudomonadati</taxon>
        <taxon>Pseudomonadota</taxon>
        <taxon>Gammaproteobacteria</taxon>
        <taxon>Oceanospirillales</taxon>
        <taxon>Oceanospirillaceae</taxon>
        <taxon>Motiliproteus</taxon>
    </lineage>
</organism>
<keyword evidence="2" id="KW-0436">Ligase</keyword>
<gene>
    <name evidence="2" type="ORF">DV711_04255</name>
</gene>
<proteinExistence type="predicted"/>